<dbReference type="RefSeq" id="WP_344607144.1">
    <property type="nucleotide sequence ID" value="NZ_BAAAHE010000032.1"/>
</dbReference>
<keyword evidence="1" id="KW-0732">Signal</keyword>
<evidence type="ECO:0000256" key="1">
    <source>
        <dbReference type="SAM" id="SignalP"/>
    </source>
</evidence>
<sequence length="296" mass="32371">MGRLRRNLLVISLITGVLSVPEGAAQAAARQSDDQDAISAINSVVVGGKAAINTRTGQGRELGPLRTVRSLVDAATDDVLGTGTLRLDASTEGPADLRSCIKNGDNRKLQTFDHFDRYASTRRGSIHFQYHPYRITAAREVEGAPTTQWEVCSVGGGQLADHRLRRVGTGIALADSENFRRIGYSWRTGSTPENYTLGLGFQVKKGPVGISASLTQKPADKLLGSHRGPWNTFMDTYDRNAVNAWWQDNCIGRWYRCWPKSGSHDFQGAIAHGLWEFPAGTEPSDVAFYFVLYAGV</sequence>
<feature type="signal peptide" evidence="1">
    <location>
        <begin position="1"/>
        <end position="27"/>
    </location>
</feature>
<organism evidence="2 3">
    <name type="scientific">Sporichthya brevicatena</name>
    <dbReference type="NCBI Taxonomy" id="171442"/>
    <lineage>
        <taxon>Bacteria</taxon>
        <taxon>Bacillati</taxon>
        <taxon>Actinomycetota</taxon>
        <taxon>Actinomycetes</taxon>
        <taxon>Sporichthyales</taxon>
        <taxon>Sporichthyaceae</taxon>
        <taxon>Sporichthya</taxon>
    </lineage>
</organism>
<proteinExistence type="predicted"/>
<feature type="chain" id="PRO_5047361404" description="Secreted protein" evidence="1">
    <location>
        <begin position="28"/>
        <end position="296"/>
    </location>
</feature>
<name>A0ABN1H459_9ACTN</name>
<dbReference type="Proteomes" id="UP001500957">
    <property type="component" value="Unassembled WGS sequence"/>
</dbReference>
<keyword evidence="3" id="KW-1185">Reference proteome</keyword>
<evidence type="ECO:0000313" key="2">
    <source>
        <dbReference type="EMBL" id="GAA0628518.1"/>
    </source>
</evidence>
<protein>
    <recommendedName>
        <fullName evidence="4">Secreted protein</fullName>
    </recommendedName>
</protein>
<evidence type="ECO:0008006" key="4">
    <source>
        <dbReference type="Google" id="ProtNLM"/>
    </source>
</evidence>
<evidence type="ECO:0000313" key="3">
    <source>
        <dbReference type="Proteomes" id="UP001500957"/>
    </source>
</evidence>
<comment type="caution">
    <text evidence="2">The sequence shown here is derived from an EMBL/GenBank/DDBJ whole genome shotgun (WGS) entry which is preliminary data.</text>
</comment>
<dbReference type="EMBL" id="BAAAHE010000032">
    <property type="protein sequence ID" value="GAA0628518.1"/>
    <property type="molecule type" value="Genomic_DNA"/>
</dbReference>
<accession>A0ABN1H459</accession>
<gene>
    <name evidence="2" type="ORF">GCM10009547_35200</name>
</gene>
<reference evidence="2 3" key="1">
    <citation type="journal article" date="2019" name="Int. J. Syst. Evol. Microbiol.">
        <title>The Global Catalogue of Microorganisms (GCM) 10K type strain sequencing project: providing services to taxonomists for standard genome sequencing and annotation.</title>
        <authorList>
            <consortium name="The Broad Institute Genomics Platform"/>
            <consortium name="The Broad Institute Genome Sequencing Center for Infectious Disease"/>
            <person name="Wu L."/>
            <person name="Ma J."/>
        </authorList>
    </citation>
    <scope>NUCLEOTIDE SEQUENCE [LARGE SCALE GENOMIC DNA]</scope>
    <source>
        <strain evidence="2 3">JCM 10671</strain>
    </source>
</reference>